<feature type="region of interest" description="Disordered" evidence="1">
    <location>
        <begin position="180"/>
        <end position="233"/>
    </location>
</feature>
<organism evidence="2 3">
    <name type="scientific">Actinopolymorpha pittospori</name>
    <dbReference type="NCBI Taxonomy" id="648752"/>
    <lineage>
        <taxon>Bacteria</taxon>
        <taxon>Bacillati</taxon>
        <taxon>Actinomycetota</taxon>
        <taxon>Actinomycetes</taxon>
        <taxon>Propionibacteriales</taxon>
        <taxon>Actinopolymorphaceae</taxon>
        <taxon>Actinopolymorpha</taxon>
    </lineage>
</organism>
<feature type="compositionally biased region" description="Basic residues" evidence="1">
    <location>
        <begin position="119"/>
        <end position="128"/>
    </location>
</feature>
<proteinExistence type="predicted"/>
<keyword evidence="3" id="KW-1185">Reference proteome</keyword>
<protein>
    <submittedName>
        <fullName evidence="2">Uncharacterized protein</fullName>
    </submittedName>
</protein>
<feature type="compositionally biased region" description="Basic residues" evidence="1">
    <location>
        <begin position="94"/>
        <end position="110"/>
    </location>
</feature>
<accession>A0A927RKH2</accession>
<dbReference type="AlphaFoldDB" id="A0A927RKH2"/>
<evidence type="ECO:0000313" key="2">
    <source>
        <dbReference type="EMBL" id="MBE1608251.1"/>
    </source>
</evidence>
<feature type="region of interest" description="Disordered" evidence="1">
    <location>
        <begin position="1"/>
        <end position="141"/>
    </location>
</feature>
<gene>
    <name evidence="2" type="ORF">HEB94_005099</name>
</gene>
<feature type="compositionally biased region" description="Basic and acidic residues" evidence="1">
    <location>
        <begin position="181"/>
        <end position="207"/>
    </location>
</feature>
<feature type="compositionally biased region" description="Polar residues" evidence="1">
    <location>
        <begin position="132"/>
        <end position="141"/>
    </location>
</feature>
<evidence type="ECO:0000256" key="1">
    <source>
        <dbReference type="SAM" id="MobiDB-lite"/>
    </source>
</evidence>
<feature type="compositionally biased region" description="Polar residues" evidence="1">
    <location>
        <begin position="82"/>
        <end position="91"/>
    </location>
</feature>
<dbReference type="EMBL" id="JADBEM010000001">
    <property type="protein sequence ID" value="MBE1608251.1"/>
    <property type="molecule type" value="Genomic_DNA"/>
</dbReference>
<reference evidence="2" key="1">
    <citation type="submission" date="2020-10" db="EMBL/GenBank/DDBJ databases">
        <title>Sequencing the genomes of 1000 actinobacteria strains.</title>
        <authorList>
            <person name="Klenk H.-P."/>
        </authorList>
    </citation>
    <scope>NUCLEOTIDE SEQUENCE</scope>
    <source>
        <strain evidence="2">DSM 45354</strain>
    </source>
</reference>
<dbReference type="Proteomes" id="UP000638648">
    <property type="component" value="Unassembled WGS sequence"/>
</dbReference>
<evidence type="ECO:0000313" key="3">
    <source>
        <dbReference type="Proteomes" id="UP000638648"/>
    </source>
</evidence>
<sequence>MNMHVRSRRADHSPSPDSGGQPPIQKRNSWRPSKVTGALHPGKPPSSSVAGNFVELNDHLSRDGCPSNQPIQRDCRVEARTPSRQGRSSLPSGHPRRRRSDRPRRPRPGRLPRTAARSILRKPFRGRARLGQSDTPGTHWQSTSARITFRLLPLIGKFAATFGTSFAPHSLHSLRRSALTHSDRDAGFSRRETGFTPAEERRPETAHRAAFPGRPGLSVDETDPLHPRRRYAP</sequence>
<name>A0A927RKH2_9ACTN</name>
<comment type="caution">
    <text evidence="2">The sequence shown here is derived from an EMBL/GenBank/DDBJ whole genome shotgun (WGS) entry which is preliminary data.</text>
</comment>